<evidence type="ECO:0000313" key="4">
    <source>
        <dbReference type="Proteomes" id="UP000260733"/>
    </source>
</evidence>
<dbReference type="EMBL" id="CYXN01000006">
    <property type="protein sequence ID" value="CUM91052.1"/>
    <property type="molecule type" value="Genomic_DNA"/>
</dbReference>
<dbReference type="OrthoDB" id="9804138at2"/>
<dbReference type="Proteomes" id="UP000095649">
    <property type="component" value="Unassembled WGS sequence"/>
</dbReference>
<organism evidence="1 3">
    <name type="scientific">Faecalibacterium prausnitzii</name>
    <dbReference type="NCBI Taxonomy" id="853"/>
    <lineage>
        <taxon>Bacteria</taxon>
        <taxon>Bacillati</taxon>
        <taxon>Bacillota</taxon>
        <taxon>Clostridia</taxon>
        <taxon>Eubacteriales</taxon>
        <taxon>Oscillospiraceae</taxon>
        <taxon>Faecalibacterium</taxon>
    </lineage>
</organism>
<dbReference type="RefSeq" id="WP_117554711.1">
    <property type="nucleotide sequence ID" value="NZ_CABHNO010000012.1"/>
</dbReference>
<protein>
    <recommendedName>
        <fullName evidence="5">Transposon-encoded protein TnpW</fullName>
    </recommendedName>
</protein>
<proteinExistence type="predicted"/>
<dbReference type="EMBL" id="QVFB01000022">
    <property type="protein sequence ID" value="RGC16160.1"/>
    <property type="molecule type" value="Genomic_DNA"/>
</dbReference>
<sequence>MSKTITLTEHRPADGLLTMRVRNTTYNVNIFFNPNAKSTLDTQMRKIIQKEAKAGNF</sequence>
<reference evidence="2 4" key="2">
    <citation type="submission" date="2018-08" db="EMBL/GenBank/DDBJ databases">
        <title>A genome reference for cultivated species of the human gut microbiota.</title>
        <authorList>
            <person name="Zou Y."/>
            <person name="Xue W."/>
            <person name="Luo G."/>
        </authorList>
    </citation>
    <scope>NUCLEOTIDE SEQUENCE [LARGE SCALE GENOMIC DNA]</scope>
    <source>
        <strain evidence="2 4">AM37-13AC</strain>
    </source>
</reference>
<dbReference type="AlphaFoldDB" id="A0A173SKT2"/>
<evidence type="ECO:0000313" key="3">
    <source>
        <dbReference type="Proteomes" id="UP000095649"/>
    </source>
</evidence>
<evidence type="ECO:0008006" key="5">
    <source>
        <dbReference type="Google" id="ProtNLM"/>
    </source>
</evidence>
<accession>A0A173SKT2</accession>
<evidence type="ECO:0000313" key="1">
    <source>
        <dbReference type="EMBL" id="CUM91052.1"/>
    </source>
</evidence>
<reference evidence="1 3" key="1">
    <citation type="submission" date="2015-09" db="EMBL/GenBank/DDBJ databases">
        <authorList>
            <consortium name="Pathogen Informatics"/>
        </authorList>
    </citation>
    <scope>NUCLEOTIDE SEQUENCE [LARGE SCALE GENOMIC DNA]</scope>
    <source>
        <strain evidence="1 3">2789STDY5834970</strain>
    </source>
</reference>
<name>A0A173SKT2_9FIRM</name>
<evidence type="ECO:0000313" key="2">
    <source>
        <dbReference type="EMBL" id="RGC16160.1"/>
    </source>
</evidence>
<dbReference type="Proteomes" id="UP000260733">
    <property type="component" value="Unassembled WGS sequence"/>
</dbReference>
<gene>
    <name evidence="2" type="ORF">DW855_12210</name>
    <name evidence="1" type="ORF">ERS852582_01088</name>
</gene>